<organism evidence="12 13">
    <name type="scientific">Filimonas zeae</name>
    <dbReference type="NCBI Taxonomy" id="1737353"/>
    <lineage>
        <taxon>Bacteria</taxon>
        <taxon>Pseudomonadati</taxon>
        <taxon>Bacteroidota</taxon>
        <taxon>Chitinophagia</taxon>
        <taxon>Chitinophagales</taxon>
        <taxon>Chitinophagaceae</taxon>
        <taxon>Filimonas</taxon>
    </lineage>
</organism>
<evidence type="ECO:0000259" key="11">
    <source>
        <dbReference type="SMART" id="SM00387"/>
    </source>
</evidence>
<dbReference type="InterPro" id="IPR019734">
    <property type="entry name" value="TPR_rpt"/>
</dbReference>
<keyword evidence="10" id="KW-1133">Transmembrane helix</keyword>
<evidence type="ECO:0000256" key="7">
    <source>
        <dbReference type="ARBA" id="ARBA00022840"/>
    </source>
</evidence>
<feature type="domain" description="Histidine kinase/HSP90-like ATPase" evidence="11">
    <location>
        <begin position="469"/>
        <end position="567"/>
    </location>
</feature>
<dbReference type="SUPFAM" id="SSF55874">
    <property type="entry name" value="ATPase domain of HSP90 chaperone/DNA topoisomerase II/histidine kinase"/>
    <property type="match status" value="1"/>
</dbReference>
<feature type="transmembrane region" description="Helical" evidence="10">
    <location>
        <begin position="304"/>
        <end position="323"/>
    </location>
</feature>
<dbReference type="Pfam" id="PF13424">
    <property type="entry name" value="TPR_12"/>
    <property type="match status" value="1"/>
</dbReference>
<evidence type="ECO:0000256" key="2">
    <source>
        <dbReference type="ARBA" id="ARBA00012438"/>
    </source>
</evidence>
<evidence type="ECO:0000256" key="5">
    <source>
        <dbReference type="ARBA" id="ARBA00022741"/>
    </source>
</evidence>
<dbReference type="GO" id="GO:0004673">
    <property type="term" value="F:protein histidine kinase activity"/>
    <property type="evidence" value="ECO:0007669"/>
    <property type="project" value="UniProtKB-EC"/>
</dbReference>
<keyword evidence="4" id="KW-0808">Transferase</keyword>
<dbReference type="InterPro" id="IPR003594">
    <property type="entry name" value="HATPase_dom"/>
</dbReference>
<dbReference type="Pfam" id="PF02518">
    <property type="entry name" value="HATPase_c"/>
    <property type="match status" value="1"/>
</dbReference>
<evidence type="ECO:0000256" key="4">
    <source>
        <dbReference type="ARBA" id="ARBA00022679"/>
    </source>
</evidence>
<keyword evidence="10" id="KW-0472">Membrane</keyword>
<feature type="coiled-coil region" evidence="9">
    <location>
        <begin position="330"/>
        <end position="367"/>
    </location>
</feature>
<dbReference type="SMART" id="SM00387">
    <property type="entry name" value="HATPase_c"/>
    <property type="match status" value="1"/>
</dbReference>
<dbReference type="InterPro" id="IPR011990">
    <property type="entry name" value="TPR-like_helical_dom_sf"/>
</dbReference>
<keyword evidence="7" id="KW-0067">ATP-binding</keyword>
<evidence type="ECO:0000256" key="9">
    <source>
        <dbReference type="SAM" id="Coils"/>
    </source>
</evidence>
<reference evidence="12" key="2">
    <citation type="submission" date="2020-09" db="EMBL/GenBank/DDBJ databases">
        <authorList>
            <person name="Sun Q."/>
            <person name="Zhou Y."/>
        </authorList>
    </citation>
    <scope>NUCLEOTIDE SEQUENCE</scope>
    <source>
        <strain evidence="12">CGMCC 1.15290</strain>
    </source>
</reference>
<evidence type="ECO:0000256" key="10">
    <source>
        <dbReference type="SAM" id="Phobius"/>
    </source>
</evidence>
<accession>A0A917MSD9</accession>
<dbReference type="PROSITE" id="PS50005">
    <property type="entry name" value="TPR"/>
    <property type="match status" value="1"/>
</dbReference>
<keyword evidence="3" id="KW-0597">Phosphoprotein</keyword>
<evidence type="ECO:0000313" key="12">
    <source>
        <dbReference type="EMBL" id="GGH61351.1"/>
    </source>
</evidence>
<dbReference type="Gene3D" id="3.30.565.10">
    <property type="entry name" value="Histidine kinase-like ATPase, C-terminal domain"/>
    <property type="match status" value="1"/>
</dbReference>
<evidence type="ECO:0000256" key="3">
    <source>
        <dbReference type="ARBA" id="ARBA00022553"/>
    </source>
</evidence>
<dbReference type="SUPFAM" id="SSF48452">
    <property type="entry name" value="TPR-like"/>
    <property type="match status" value="1"/>
</dbReference>
<evidence type="ECO:0000256" key="6">
    <source>
        <dbReference type="ARBA" id="ARBA00022777"/>
    </source>
</evidence>
<dbReference type="Gene3D" id="1.25.40.10">
    <property type="entry name" value="Tetratricopeptide repeat domain"/>
    <property type="match status" value="2"/>
</dbReference>
<reference evidence="12" key="1">
    <citation type="journal article" date="2014" name="Int. J. Syst. Evol. Microbiol.">
        <title>Complete genome sequence of Corynebacterium casei LMG S-19264T (=DSM 44701T), isolated from a smear-ripened cheese.</title>
        <authorList>
            <consortium name="US DOE Joint Genome Institute (JGI-PGF)"/>
            <person name="Walter F."/>
            <person name="Albersmeier A."/>
            <person name="Kalinowski J."/>
            <person name="Ruckert C."/>
        </authorList>
    </citation>
    <scope>NUCLEOTIDE SEQUENCE</scope>
    <source>
        <strain evidence="12">CGMCC 1.15290</strain>
    </source>
</reference>
<dbReference type="PANTHER" id="PTHR41523:SF8">
    <property type="entry name" value="ETHYLENE RESPONSE SENSOR PROTEIN"/>
    <property type="match status" value="1"/>
</dbReference>
<dbReference type="Pfam" id="PF07568">
    <property type="entry name" value="HisKA_2"/>
    <property type="match status" value="1"/>
</dbReference>
<dbReference type="Proteomes" id="UP000627292">
    <property type="component" value="Unassembled WGS sequence"/>
</dbReference>
<keyword evidence="13" id="KW-1185">Reference proteome</keyword>
<evidence type="ECO:0000313" key="13">
    <source>
        <dbReference type="Proteomes" id="UP000627292"/>
    </source>
</evidence>
<evidence type="ECO:0000256" key="8">
    <source>
        <dbReference type="PROSITE-ProRule" id="PRU00339"/>
    </source>
</evidence>
<dbReference type="EC" id="2.7.13.3" evidence="2"/>
<keyword evidence="5" id="KW-0547">Nucleotide-binding</keyword>
<proteinExistence type="predicted"/>
<keyword evidence="10" id="KW-0812">Transmembrane</keyword>
<keyword evidence="6" id="KW-0418">Kinase</keyword>
<dbReference type="AlphaFoldDB" id="A0A917MSD9"/>
<dbReference type="InterPro" id="IPR011495">
    <property type="entry name" value="Sig_transdc_His_kin_sub2_dim/P"/>
</dbReference>
<protein>
    <recommendedName>
        <fullName evidence="2">histidine kinase</fullName>
        <ecNumber evidence="2">2.7.13.3</ecNumber>
    </recommendedName>
</protein>
<keyword evidence="8" id="KW-0802">TPR repeat</keyword>
<dbReference type="EMBL" id="BMIB01000001">
    <property type="protein sequence ID" value="GGH61351.1"/>
    <property type="molecule type" value="Genomic_DNA"/>
</dbReference>
<dbReference type="Gene3D" id="3.30.450.20">
    <property type="entry name" value="PAS domain"/>
    <property type="match status" value="1"/>
</dbReference>
<dbReference type="SMART" id="SM00028">
    <property type="entry name" value="TPR"/>
    <property type="match status" value="4"/>
</dbReference>
<name>A0A917MSD9_9BACT</name>
<keyword evidence="9" id="KW-0175">Coiled coil</keyword>
<gene>
    <name evidence="12" type="ORF">GCM10011379_10240</name>
</gene>
<dbReference type="PANTHER" id="PTHR41523">
    <property type="entry name" value="TWO-COMPONENT SYSTEM SENSOR PROTEIN"/>
    <property type="match status" value="1"/>
</dbReference>
<sequence length="576" mass="65140">MYQAVPQEPASKKGQAEKLEALAQMHQIQGNYTEALHYGLAALKNAQEIGDTAKLSRYFLQLGYLYHDLKQPDKALESCAESLRHVVEVNKDNDSFNILSLAVNVLLAQHRVKEALQYISKFVRATPPTSLKSIAMLTLFKAQCYAALQQYPLAKKHILLAEAYLREIDGAKDLIFHNDSYRMGVYQVAGELYMATKDYPKARSYFKKMVQVNQKVKYLSEEVLHEQLLSKLDSAQANFKGALVHHQRYSFLKDSIFNEARSRQITNFQIQYETQAKVQRIAMLTKKNEIQQALLAQNEFQQTVFIVGSILLSALLLLVYRGFKVKKKHNKILEGKQDEINRKNESLNQLLADKEILLSNKDELLEEKGWLLKEVHHRVKNNLQIVTSLLNSQAAYLNDIKALTAIEDTRHRVHAMSLIHQKLYQSDRIATIAIDDYLRELVEHLSDSYNSDGNISFQLEILPMEMNVAMAVPLGLLVNEAVTNSIKYAFPDGKAGIVSLSLREVLPCSYLLTIADTGIGIKNTSDFSSRRSLGMSLMKGLSKQLCGDLTLDNTNGLTINVLFTPSLINPTYGIEK</sequence>
<evidence type="ECO:0000256" key="1">
    <source>
        <dbReference type="ARBA" id="ARBA00000085"/>
    </source>
</evidence>
<feature type="repeat" description="TPR" evidence="8">
    <location>
        <begin position="183"/>
        <end position="216"/>
    </location>
</feature>
<comment type="catalytic activity">
    <reaction evidence="1">
        <text>ATP + protein L-histidine = ADP + protein N-phospho-L-histidine.</text>
        <dbReference type="EC" id="2.7.13.3"/>
    </reaction>
</comment>
<dbReference type="GO" id="GO:0005524">
    <property type="term" value="F:ATP binding"/>
    <property type="evidence" value="ECO:0007669"/>
    <property type="project" value="UniProtKB-KW"/>
</dbReference>
<comment type="caution">
    <text evidence="12">The sequence shown here is derived from an EMBL/GenBank/DDBJ whole genome shotgun (WGS) entry which is preliminary data.</text>
</comment>
<dbReference type="InterPro" id="IPR036890">
    <property type="entry name" value="HATPase_C_sf"/>
</dbReference>